<dbReference type="AlphaFoldDB" id="A0A0M7B9L1"/>
<dbReference type="InterPro" id="IPR018389">
    <property type="entry name" value="DctP_fam"/>
</dbReference>
<dbReference type="STRING" id="313367.JSE7799_01209"/>
<sequence length="71" mass="7381">MRISGMGGQVLNKLGASTQLVPRGELYVALERGRIDATEVSLPVAGQSLGFPKIASIIITLAGTSRQAGTR</sequence>
<proteinExistence type="predicted"/>
<keyword evidence="2" id="KW-1185">Reference proteome</keyword>
<gene>
    <name evidence="1" type="ORF">JSE7799_01209</name>
</gene>
<organism evidence="1 2">
    <name type="scientific">Jannaschia seosinensis</name>
    <dbReference type="NCBI Taxonomy" id="313367"/>
    <lineage>
        <taxon>Bacteria</taxon>
        <taxon>Pseudomonadati</taxon>
        <taxon>Pseudomonadota</taxon>
        <taxon>Alphaproteobacteria</taxon>
        <taxon>Rhodobacterales</taxon>
        <taxon>Roseobacteraceae</taxon>
        <taxon>Jannaschia</taxon>
    </lineage>
</organism>
<dbReference type="Proteomes" id="UP000049455">
    <property type="component" value="Unassembled WGS sequence"/>
</dbReference>
<dbReference type="EMBL" id="CYPR01000068">
    <property type="protein sequence ID" value="CUH36473.1"/>
    <property type="molecule type" value="Genomic_DNA"/>
</dbReference>
<dbReference type="Gene3D" id="3.40.190.10">
    <property type="entry name" value="Periplasmic binding protein-like II"/>
    <property type="match status" value="1"/>
</dbReference>
<accession>A0A0M7B9L1</accession>
<evidence type="ECO:0000313" key="2">
    <source>
        <dbReference type="Proteomes" id="UP000049455"/>
    </source>
</evidence>
<dbReference type="Pfam" id="PF03480">
    <property type="entry name" value="DctP"/>
    <property type="match status" value="1"/>
</dbReference>
<evidence type="ECO:0000313" key="1">
    <source>
        <dbReference type="EMBL" id="CUH36473.1"/>
    </source>
</evidence>
<reference evidence="1 2" key="1">
    <citation type="submission" date="2015-09" db="EMBL/GenBank/DDBJ databases">
        <authorList>
            <person name="Jackson K.R."/>
            <person name="Lunt B.L."/>
            <person name="Fisher J.N.B."/>
            <person name="Gardner A.V."/>
            <person name="Bailey M.E."/>
            <person name="Deus L.M."/>
            <person name="Earl A.S."/>
            <person name="Gibby P.D."/>
            <person name="Hartmann K.A."/>
            <person name="Liu J.E."/>
            <person name="Manci A.M."/>
            <person name="Nielsen D.A."/>
            <person name="Solomon M.B."/>
            <person name="Breakwell D.P."/>
            <person name="Burnett S.H."/>
            <person name="Grose J.H."/>
        </authorList>
    </citation>
    <scope>NUCLEOTIDE SEQUENCE [LARGE SCALE GENOMIC DNA]</scope>
    <source>
        <strain evidence="1 2">CECT 7799</strain>
    </source>
</reference>
<protein>
    <submittedName>
        <fullName evidence="1">TRAP-type mannitol/chloroaromatic compound transport system, periplasmic component</fullName>
    </submittedName>
</protein>
<dbReference type="GO" id="GO:0055085">
    <property type="term" value="P:transmembrane transport"/>
    <property type="evidence" value="ECO:0007669"/>
    <property type="project" value="InterPro"/>
</dbReference>
<name>A0A0M7B9L1_9RHOB</name>
<dbReference type="RefSeq" id="WP_275934886.1">
    <property type="nucleotide sequence ID" value="NZ_CYPR01000068.1"/>
</dbReference>